<dbReference type="InterPro" id="IPR023997">
    <property type="entry name" value="TonB-dep_OMP_SusC/RagA_CS"/>
</dbReference>
<evidence type="ECO:0000313" key="15">
    <source>
        <dbReference type="Proteomes" id="UP000192796"/>
    </source>
</evidence>
<evidence type="ECO:0000256" key="5">
    <source>
        <dbReference type="ARBA" id="ARBA00022692"/>
    </source>
</evidence>
<evidence type="ECO:0000256" key="8">
    <source>
        <dbReference type="ARBA" id="ARBA00023077"/>
    </source>
</evidence>
<dbReference type="NCBIfam" id="TIGR04056">
    <property type="entry name" value="OMP_RagA_SusC"/>
    <property type="match status" value="1"/>
</dbReference>
<dbReference type="SMART" id="SM00965">
    <property type="entry name" value="STN"/>
    <property type="match status" value="1"/>
</dbReference>
<dbReference type="InterPro" id="IPR023996">
    <property type="entry name" value="TonB-dep_OMP_SusC/RagA"/>
</dbReference>
<dbReference type="SUPFAM" id="SSF49464">
    <property type="entry name" value="Carboxypeptidase regulatory domain-like"/>
    <property type="match status" value="1"/>
</dbReference>
<comment type="caution">
    <text evidence="14">The sequence shown here is derived from an EMBL/GenBank/DDBJ whole genome shotgun (WGS) entry which is preliminary data.</text>
</comment>
<evidence type="ECO:0000256" key="9">
    <source>
        <dbReference type="ARBA" id="ARBA00023136"/>
    </source>
</evidence>
<dbReference type="Pfam" id="PF00593">
    <property type="entry name" value="TonB_dep_Rec_b-barrel"/>
    <property type="match status" value="1"/>
</dbReference>
<dbReference type="InterPro" id="IPR036942">
    <property type="entry name" value="Beta-barrel_TonB_sf"/>
</dbReference>
<dbReference type="InterPro" id="IPR008969">
    <property type="entry name" value="CarboxyPept-like_regulatory"/>
</dbReference>
<dbReference type="EMBL" id="LVYD01000078">
    <property type="protein sequence ID" value="OQP59514.1"/>
    <property type="molecule type" value="Genomic_DNA"/>
</dbReference>
<accession>A0A1V9FMC8</accession>
<gene>
    <name evidence="14" type="ORF">A3860_37395</name>
</gene>
<evidence type="ECO:0000256" key="12">
    <source>
        <dbReference type="RuleBase" id="RU003357"/>
    </source>
</evidence>
<dbReference type="InterPro" id="IPR037066">
    <property type="entry name" value="Plug_dom_sf"/>
</dbReference>
<keyword evidence="7" id="KW-0406">Ion transport</keyword>
<comment type="similarity">
    <text evidence="11 12">Belongs to the TonB-dependent receptor family.</text>
</comment>
<evidence type="ECO:0000313" key="14">
    <source>
        <dbReference type="EMBL" id="OQP59514.1"/>
    </source>
</evidence>
<keyword evidence="15" id="KW-1185">Reference proteome</keyword>
<evidence type="ECO:0000256" key="2">
    <source>
        <dbReference type="ARBA" id="ARBA00022448"/>
    </source>
</evidence>
<dbReference type="STRING" id="1703345.A3860_37395"/>
<evidence type="ECO:0000256" key="1">
    <source>
        <dbReference type="ARBA" id="ARBA00004571"/>
    </source>
</evidence>
<dbReference type="Pfam" id="PF13715">
    <property type="entry name" value="CarbopepD_reg_2"/>
    <property type="match status" value="1"/>
</dbReference>
<dbReference type="GO" id="GO:0009279">
    <property type="term" value="C:cell outer membrane"/>
    <property type="evidence" value="ECO:0007669"/>
    <property type="project" value="UniProtKB-SubCell"/>
</dbReference>
<dbReference type="Pfam" id="PF07715">
    <property type="entry name" value="Plug"/>
    <property type="match status" value="1"/>
</dbReference>
<dbReference type="InterPro" id="IPR012910">
    <property type="entry name" value="Plug_dom"/>
</dbReference>
<keyword evidence="6" id="KW-0408">Iron</keyword>
<sequence length="1136" mass="125315">MIRLRKYTNGLSARLASREKHKLLKVMKLTTILLFVTCLHAAAHTSGQTVTLSLKNVPVQKVFKAVSRQTGVSIVYCENLFEGLQHVTINVKNAPVKDVLQQCLPGAPFEYSMQGNTIVIRKRSAIELPAITNTPAPPPVPIKGKIVNEKGEPIAGANVQVKGTRKGTSTNNEGEFTIDANKGDVLIITNIGFAPRQIIVSDDKPLHIALSVNSQQLGELVVTALGIQRRQKSLTYSATKVNNAELTTVKNMNPINSLNGKVAGLQINPSASGVGGSVRVILRGQKSTRENQPLYVIDGVPLTNFSTAQPINLWGESGGINAPGRDGGDVLSSLNPEDIESLTVLKGASASALYGSQAGNGVIMITTKKGRSGTSRVDFSTSATMEKPMYYPKLQYQYNQTGKDNIYSWGPAGSNPDHVKPFFKTGKTFINTIAFTAGNEKAQTYFSYSNTNNNGILPTNEFKQHTFNFRQTSKFFNDKLNVDANIIFSTQKTHNRPASGLYYNPLTGLYLFPRGLNFDEYKNNFEYWSPTRITNLQNWWNINQDKDLVGSDNQQNPYWVVNRDLNEGKKDNLFASLTMKYPINKWLNIQARGSVNRNYDNYELKAYASTQITLADYNGRYTYDKLTRTLLYGDVIVSGNTPITDKIGFSFNAGTSINDQQQDRVFFDSKGSDLRFANIFTLGNLNLNPALVAQPTGLRRQVQSIFATTTFDLDEKIFIDLTARNDWSSTLAFTPKEKSGYPYFSAGINTIVSDLVKLPALINYGKVRFSFAKVGNDVEAFSTYPTNTISSGNYGSIQVGPYLGAYLKPEDARSYEIGTEWKFLNNRLSLDFTWYKTNTRDQYFEFSAPLGSGLSRFFVNAGNIENKGIEAAIGYDVLRKGNVKWNSALNLTRNRNKVIKLLPELGGQYEITQAGVNNYSLRIREGGSYGDIYGKSFLRDADGSILVDDAGKPQGGDFKFLGNPNPDFLAGWNNTVEVNNFIITALIDGRFGGKVMSITQAVLDEYGVSKVTADARNNGGVTINATKVSGGKWAGAIPAETFYSTVGGRAGITEYYMYDATNIRLRELSVGYKVPSKSKVIKDMRLALVARNLFFFKKEAPYDPELSMSTGNGLQGIDVFSLPATRSMGLSFRCSF</sequence>
<dbReference type="SUPFAM" id="SSF56935">
    <property type="entry name" value="Porins"/>
    <property type="match status" value="1"/>
</dbReference>
<evidence type="ECO:0000256" key="7">
    <source>
        <dbReference type="ARBA" id="ARBA00023065"/>
    </source>
</evidence>
<evidence type="ECO:0000259" key="13">
    <source>
        <dbReference type="SMART" id="SM00965"/>
    </source>
</evidence>
<dbReference type="GO" id="GO:0006826">
    <property type="term" value="P:iron ion transport"/>
    <property type="evidence" value="ECO:0007669"/>
    <property type="project" value="UniProtKB-KW"/>
</dbReference>
<reference evidence="14 15" key="1">
    <citation type="submission" date="2016-03" db="EMBL/GenBank/DDBJ databases">
        <title>Niastella vici sp. nov., isolated from farmland soil.</title>
        <authorList>
            <person name="Chen L."/>
            <person name="Wang D."/>
            <person name="Yang S."/>
            <person name="Wang G."/>
        </authorList>
    </citation>
    <scope>NUCLEOTIDE SEQUENCE [LARGE SCALE GENOMIC DNA]</scope>
    <source>
        <strain evidence="14 15">DJ57</strain>
    </source>
</reference>
<dbReference type="Gene3D" id="2.60.40.1120">
    <property type="entry name" value="Carboxypeptidase-like, regulatory domain"/>
    <property type="match status" value="1"/>
</dbReference>
<dbReference type="Pfam" id="PF07660">
    <property type="entry name" value="STN"/>
    <property type="match status" value="1"/>
</dbReference>
<dbReference type="InterPro" id="IPR011662">
    <property type="entry name" value="Secretin/TonB_short_N"/>
</dbReference>
<evidence type="ECO:0000256" key="4">
    <source>
        <dbReference type="ARBA" id="ARBA00022496"/>
    </source>
</evidence>
<proteinExistence type="inferred from homology"/>
<keyword evidence="5 11" id="KW-0812">Transmembrane</keyword>
<keyword evidence="4" id="KW-0410">Iron transport</keyword>
<evidence type="ECO:0000256" key="10">
    <source>
        <dbReference type="ARBA" id="ARBA00023237"/>
    </source>
</evidence>
<keyword evidence="3 11" id="KW-1134">Transmembrane beta strand</keyword>
<evidence type="ECO:0000256" key="6">
    <source>
        <dbReference type="ARBA" id="ARBA00023004"/>
    </source>
</evidence>
<name>A0A1V9FMC8_9BACT</name>
<protein>
    <recommendedName>
        <fullName evidence="13">Secretin/TonB short N-terminal domain-containing protein</fullName>
    </recommendedName>
</protein>
<dbReference type="InterPro" id="IPR000531">
    <property type="entry name" value="Beta-barrel_TonB"/>
</dbReference>
<dbReference type="AlphaFoldDB" id="A0A1V9FMC8"/>
<organism evidence="14 15">
    <name type="scientific">Niastella vici</name>
    <dbReference type="NCBI Taxonomy" id="1703345"/>
    <lineage>
        <taxon>Bacteria</taxon>
        <taxon>Pseudomonadati</taxon>
        <taxon>Bacteroidota</taxon>
        <taxon>Chitinophagia</taxon>
        <taxon>Chitinophagales</taxon>
        <taxon>Chitinophagaceae</taxon>
        <taxon>Niastella</taxon>
    </lineage>
</organism>
<keyword evidence="10 11" id="KW-0998">Cell outer membrane</keyword>
<dbReference type="PANTHER" id="PTHR32552">
    <property type="entry name" value="FERRICHROME IRON RECEPTOR-RELATED"/>
    <property type="match status" value="1"/>
</dbReference>
<dbReference type="Gene3D" id="3.55.50.30">
    <property type="match status" value="1"/>
</dbReference>
<dbReference type="Proteomes" id="UP000192796">
    <property type="component" value="Unassembled WGS sequence"/>
</dbReference>
<dbReference type="Gene3D" id="2.170.130.10">
    <property type="entry name" value="TonB-dependent receptor, plug domain"/>
    <property type="match status" value="1"/>
</dbReference>
<keyword evidence="9 11" id="KW-0472">Membrane</keyword>
<keyword evidence="8 12" id="KW-0798">TonB box</keyword>
<dbReference type="InterPro" id="IPR039426">
    <property type="entry name" value="TonB-dep_rcpt-like"/>
</dbReference>
<dbReference type="Gene3D" id="2.40.170.20">
    <property type="entry name" value="TonB-dependent receptor, beta-barrel domain"/>
    <property type="match status" value="1"/>
</dbReference>
<feature type="domain" description="Secretin/TonB short N-terminal" evidence="13">
    <location>
        <begin position="72"/>
        <end position="123"/>
    </location>
</feature>
<evidence type="ECO:0000256" key="11">
    <source>
        <dbReference type="PROSITE-ProRule" id="PRU01360"/>
    </source>
</evidence>
<dbReference type="PANTHER" id="PTHR32552:SF81">
    <property type="entry name" value="TONB-DEPENDENT OUTER MEMBRANE RECEPTOR"/>
    <property type="match status" value="1"/>
</dbReference>
<evidence type="ECO:0000256" key="3">
    <source>
        <dbReference type="ARBA" id="ARBA00022452"/>
    </source>
</evidence>
<comment type="subcellular location">
    <subcellularLocation>
        <location evidence="1 11">Cell outer membrane</location>
        <topology evidence="1 11">Multi-pass membrane protein</topology>
    </subcellularLocation>
</comment>
<dbReference type="PROSITE" id="PS52016">
    <property type="entry name" value="TONB_DEPENDENT_REC_3"/>
    <property type="match status" value="1"/>
</dbReference>
<dbReference type="NCBIfam" id="TIGR04057">
    <property type="entry name" value="SusC_RagA_signa"/>
    <property type="match status" value="1"/>
</dbReference>
<keyword evidence="2 11" id="KW-0813">Transport</keyword>